<reference evidence="1 2" key="1">
    <citation type="submission" date="2021-06" db="EMBL/GenBank/DDBJ databases">
        <authorList>
            <person name="Palmer J.M."/>
        </authorList>
    </citation>
    <scope>NUCLEOTIDE SEQUENCE [LARGE SCALE GENOMIC DNA]</scope>
    <source>
        <strain evidence="1 2">AS_MEX2019</strain>
        <tissue evidence="1">Muscle</tissue>
    </source>
</reference>
<keyword evidence="2" id="KW-1185">Reference proteome</keyword>
<proteinExistence type="predicted"/>
<accession>A0ABV0XV08</accession>
<organism evidence="1 2">
    <name type="scientific">Ameca splendens</name>
    <dbReference type="NCBI Taxonomy" id="208324"/>
    <lineage>
        <taxon>Eukaryota</taxon>
        <taxon>Metazoa</taxon>
        <taxon>Chordata</taxon>
        <taxon>Craniata</taxon>
        <taxon>Vertebrata</taxon>
        <taxon>Euteleostomi</taxon>
        <taxon>Actinopterygii</taxon>
        <taxon>Neopterygii</taxon>
        <taxon>Teleostei</taxon>
        <taxon>Neoteleostei</taxon>
        <taxon>Acanthomorphata</taxon>
        <taxon>Ovalentaria</taxon>
        <taxon>Atherinomorphae</taxon>
        <taxon>Cyprinodontiformes</taxon>
        <taxon>Goodeidae</taxon>
        <taxon>Ameca</taxon>
    </lineage>
</organism>
<evidence type="ECO:0000313" key="2">
    <source>
        <dbReference type="Proteomes" id="UP001469553"/>
    </source>
</evidence>
<evidence type="ECO:0000313" key="1">
    <source>
        <dbReference type="EMBL" id="MEQ2285213.1"/>
    </source>
</evidence>
<protein>
    <submittedName>
        <fullName evidence="1">Uncharacterized protein</fullName>
    </submittedName>
</protein>
<gene>
    <name evidence="1" type="ORF">AMECASPLE_029564</name>
</gene>
<name>A0ABV0XV08_9TELE</name>
<dbReference type="EMBL" id="JAHRIP010012803">
    <property type="protein sequence ID" value="MEQ2285213.1"/>
    <property type="molecule type" value="Genomic_DNA"/>
</dbReference>
<comment type="caution">
    <text evidence="1">The sequence shown here is derived from an EMBL/GenBank/DDBJ whole genome shotgun (WGS) entry which is preliminary data.</text>
</comment>
<sequence length="107" mass="11972">MLNFGCRMSERMNTFTSVALRPAARTAVCLSNAIVVEATRVRTKCLLQLSIHRGILKPTKERQIIILRFCAILNEQPSSSQSWQMISFRLCLVSCDFTAGEAHLEAA</sequence>
<dbReference type="Proteomes" id="UP001469553">
    <property type="component" value="Unassembled WGS sequence"/>
</dbReference>